<evidence type="ECO:0000256" key="4">
    <source>
        <dbReference type="ARBA" id="ARBA00023002"/>
    </source>
</evidence>
<evidence type="ECO:0000259" key="6">
    <source>
        <dbReference type="Pfam" id="PF00881"/>
    </source>
</evidence>
<dbReference type="Pfam" id="PF00881">
    <property type="entry name" value="Nitroreductase"/>
    <property type="match status" value="1"/>
</dbReference>
<dbReference type="InterPro" id="IPR016446">
    <property type="entry name" value="Flavin_OxRdtase_Frp"/>
</dbReference>
<protein>
    <submittedName>
        <fullName evidence="7">NADPH-dependent oxidoreductase</fullName>
    </submittedName>
</protein>
<dbReference type="CDD" id="cd02146">
    <property type="entry name" value="NfsA-like"/>
    <property type="match status" value="1"/>
</dbReference>
<reference evidence="7 8" key="1">
    <citation type="submission" date="2024-08" db="EMBL/GenBank/DDBJ databases">
        <title>Heavy metals resistant antinobacteria isolated from wastewater.</title>
        <authorList>
            <person name="Roman Ponce B."/>
            <person name="Blanco Mercado M.A."/>
            <person name="Avila Aldana I.N."/>
            <person name="Morales Arrieta S."/>
        </authorList>
    </citation>
    <scope>NUCLEOTIDE SEQUENCE [LARGE SCALE GENOMIC DNA]</scope>
    <source>
        <strain evidence="8">sma-1</strain>
    </source>
</reference>
<feature type="domain" description="Nitroreductase" evidence="6">
    <location>
        <begin position="32"/>
        <end position="186"/>
    </location>
</feature>
<dbReference type="Gene3D" id="3.40.109.10">
    <property type="entry name" value="NADH Oxidase"/>
    <property type="match status" value="1"/>
</dbReference>
<keyword evidence="3 5" id="KW-0288">FMN</keyword>
<comment type="similarity">
    <text evidence="1 5">Belongs to the flavin oxidoreductase frp family.</text>
</comment>
<gene>
    <name evidence="7" type="ORF">AB7P39_05185</name>
</gene>
<sequence>MTTEPHDGWTRRYGSPAPEGLPRNDVLDVLYRHRSVRRFGPGEIDDATLTAIIAAAQSASTSSNLQAWSVIEVRDPDRRDALARLAGDQDFIRRGGVFLVFVADWARARELAHRAGEPSDAVEYIESTIVGFIDAALAAQNAVIAAESLGLGAVYVGAVRNHPEQIADLLELPDGAFPAFGVVLGHPDPHDRAGVKPRLPQRVIRHRETYRLPDDAEIAAYEDAVTAYYRTQGEPRGWLRAAIARVRDAASLHGRHTMRRSLERRGLSSR</sequence>
<dbReference type="RefSeq" id="WP_378717419.1">
    <property type="nucleotide sequence ID" value="NZ_JBHLHV010000001.1"/>
</dbReference>
<dbReference type="InterPro" id="IPR000415">
    <property type="entry name" value="Nitroreductase-like"/>
</dbReference>
<name>A0ABV5ER12_9MICO</name>
<dbReference type="SUPFAM" id="SSF55469">
    <property type="entry name" value="FMN-dependent nitroreductase-like"/>
    <property type="match status" value="1"/>
</dbReference>
<dbReference type="Proteomes" id="UP001589643">
    <property type="component" value="Unassembled WGS sequence"/>
</dbReference>
<evidence type="ECO:0000313" key="8">
    <source>
        <dbReference type="Proteomes" id="UP001589643"/>
    </source>
</evidence>
<dbReference type="PIRSF" id="PIRSF005426">
    <property type="entry name" value="Frp"/>
    <property type="match status" value="1"/>
</dbReference>
<comment type="caution">
    <text evidence="7">The sequence shown here is derived from an EMBL/GenBank/DDBJ whole genome shotgun (WGS) entry which is preliminary data.</text>
</comment>
<keyword evidence="4 5" id="KW-0560">Oxidoreductase</keyword>
<dbReference type="InterPro" id="IPR029479">
    <property type="entry name" value="Nitroreductase"/>
</dbReference>
<evidence type="ECO:0000256" key="5">
    <source>
        <dbReference type="PIRNR" id="PIRNR005426"/>
    </source>
</evidence>
<keyword evidence="2 5" id="KW-0285">Flavoprotein</keyword>
<dbReference type="PANTHER" id="PTHR43425">
    <property type="entry name" value="OXYGEN-INSENSITIVE NADPH NITROREDUCTASE"/>
    <property type="match status" value="1"/>
</dbReference>
<keyword evidence="8" id="KW-1185">Reference proteome</keyword>
<evidence type="ECO:0000256" key="1">
    <source>
        <dbReference type="ARBA" id="ARBA00008366"/>
    </source>
</evidence>
<proteinExistence type="inferred from homology"/>
<dbReference type="PANTHER" id="PTHR43425:SF2">
    <property type="entry name" value="OXYGEN-INSENSITIVE NADPH NITROREDUCTASE"/>
    <property type="match status" value="1"/>
</dbReference>
<dbReference type="EMBL" id="JBHLHV010000001">
    <property type="protein sequence ID" value="MFB8892237.1"/>
    <property type="molecule type" value="Genomic_DNA"/>
</dbReference>
<accession>A0ABV5ER12</accession>
<keyword evidence="5" id="KW-0521">NADP</keyword>
<evidence type="ECO:0000313" key="7">
    <source>
        <dbReference type="EMBL" id="MFB8892237.1"/>
    </source>
</evidence>
<organism evidence="7 8">
    <name type="scientific">Microbacterium plantarum</name>
    <dbReference type="NCBI Taxonomy" id="1816425"/>
    <lineage>
        <taxon>Bacteria</taxon>
        <taxon>Bacillati</taxon>
        <taxon>Actinomycetota</taxon>
        <taxon>Actinomycetes</taxon>
        <taxon>Micrococcales</taxon>
        <taxon>Microbacteriaceae</taxon>
        <taxon>Microbacterium</taxon>
    </lineage>
</organism>
<evidence type="ECO:0000256" key="3">
    <source>
        <dbReference type="ARBA" id="ARBA00022643"/>
    </source>
</evidence>
<evidence type="ECO:0000256" key="2">
    <source>
        <dbReference type="ARBA" id="ARBA00022630"/>
    </source>
</evidence>